<sequence>MDGFLTPATNARHEAAGPNMADSPTGTTPESGETTLADISAEIRALAANMVTKDDLRGLSETLYAAIHTEVTALRADLVAQDSRLQHLENTTQAHTAEAEASNLAITRQGNMLLTLRRHTEDLDNRGRRSNIRVRGIPESAGEEDVEALLRALFRGILGAETPATIEFDRAHRANRLRTMEGTPRDVICCMHQYKLKEKIMAKARSRPTWRFQDADVALYQDLSPLTLEARRALRPITTQLQERRINYKWGYPFALLARQQNEWIPLRWPEEAPRFLQRLGLPPTEITNWILNQPEQRPGPQTPHKYTLALTHLPNSSARTRH</sequence>
<dbReference type="Proteomes" id="UP001295444">
    <property type="component" value="Chromosome 10"/>
</dbReference>
<proteinExistence type="predicted"/>
<keyword evidence="3" id="KW-1185">Reference proteome</keyword>
<gene>
    <name evidence="2" type="ORF">PECUL_23A043237</name>
</gene>
<dbReference type="Gene3D" id="3.30.70.1820">
    <property type="entry name" value="L1 transposable element, RRM domain"/>
    <property type="match status" value="1"/>
</dbReference>
<name>A0AAD1WQS7_PELCU</name>
<accession>A0AAD1WQS7</accession>
<feature type="region of interest" description="Disordered" evidence="1">
    <location>
        <begin position="1"/>
        <end position="33"/>
    </location>
</feature>
<dbReference type="AlphaFoldDB" id="A0AAD1WQS7"/>
<dbReference type="EMBL" id="OW240921">
    <property type="protein sequence ID" value="CAH2319313.1"/>
    <property type="molecule type" value="Genomic_DNA"/>
</dbReference>
<dbReference type="InterPro" id="IPR004244">
    <property type="entry name" value="Transposase_22"/>
</dbReference>
<reference evidence="2" key="1">
    <citation type="submission" date="2022-03" db="EMBL/GenBank/DDBJ databases">
        <authorList>
            <person name="Alioto T."/>
            <person name="Alioto T."/>
            <person name="Gomez Garrido J."/>
        </authorList>
    </citation>
    <scope>NUCLEOTIDE SEQUENCE</scope>
</reference>
<evidence type="ECO:0000256" key="1">
    <source>
        <dbReference type="SAM" id="MobiDB-lite"/>
    </source>
</evidence>
<feature type="compositionally biased region" description="Low complexity" evidence="1">
    <location>
        <begin position="23"/>
        <end position="33"/>
    </location>
</feature>
<organism evidence="2 3">
    <name type="scientific">Pelobates cultripes</name>
    <name type="common">Western spadefoot toad</name>
    <dbReference type="NCBI Taxonomy" id="61616"/>
    <lineage>
        <taxon>Eukaryota</taxon>
        <taxon>Metazoa</taxon>
        <taxon>Chordata</taxon>
        <taxon>Craniata</taxon>
        <taxon>Vertebrata</taxon>
        <taxon>Euteleostomi</taxon>
        <taxon>Amphibia</taxon>
        <taxon>Batrachia</taxon>
        <taxon>Anura</taxon>
        <taxon>Pelobatoidea</taxon>
        <taxon>Pelobatidae</taxon>
        <taxon>Pelobates</taxon>
    </lineage>
</organism>
<protein>
    <submittedName>
        <fullName evidence="2">Uncharacterized protein</fullName>
    </submittedName>
</protein>
<dbReference type="PANTHER" id="PTHR11505">
    <property type="entry name" value="L1 TRANSPOSABLE ELEMENT-RELATED"/>
    <property type="match status" value="1"/>
</dbReference>
<evidence type="ECO:0000313" key="2">
    <source>
        <dbReference type="EMBL" id="CAH2319313.1"/>
    </source>
</evidence>
<evidence type="ECO:0000313" key="3">
    <source>
        <dbReference type="Proteomes" id="UP001295444"/>
    </source>
</evidence>